<dbReference type="EMBL" id="DVFT01000108">
    <property type="protein sequence ID" value="HIQ96363.1"/>
    <property type="molecule type" value="Genomic_DNA"/>
</dbReference>
<protein>
    <submittedName>
        <fullName evidence="1">Uncharacterized protein</fullName>
    </submittedName>
</protein>
<sequence>MKKQDLLLIMIAISGELPVRLAGRVVSSDSYAAALITSLKQREYISVRKGGGCRGYVLRTKGKRYLLENYQADTAFFLEGASETSHVKSELRKRERLHRMSEVWVFFYKTGVCVFQSQKPAMGGGIGSSGVEAYYGSLEYKNGNDAIKGSRACGVLLSGISAYVVYNTREQRMKWAKKMERSMRVWTEKLLLRSGSFKGADALILGESPSFLIDLLESDGGVKKNLFQVDDVYDRYYYVPMCEEASVQIALLCDTDKRRRLYRFLEGVLSRKRDKEFSVCDGYNADGNPVYFCLELEMHKLSRIKQDAGWKQEGTVFCLDYQEETLQNYFGEGMKIQAILTKRLCEYLRQDA</sequence>
<name>A0A9D1D193_9FIRM</name>
<reference evidence="1" key="1">
    <citation type="submission" date="2020-10" db="EMBL/GenBank/DDBJ databases">
        <authorList>
            <person name="Gilroy R."/>
        </authorList>
    </citation>
    <scope>NUCLEOTIDE SEQUENCE</scope>
    <source>
        <strain evidence="1">ChiSjej3B21-11622</strain>
    </source>
</reference>
<reference evidence="1" key="2">
    <citation type="journal article" date="2021" name="PeerJ">
        <title>Extensive microbial diversity within the chicken gut microbiome revealed by metagenomics and culture.</title>
        <authorList>
            <person name="Gilroy R."/>
            <person name="Ravi A."/>
            <person name="Getino M."/>
            <person name="Pursley I."/>
            <person name="Horton D.L."/>
            <person name="Alikhan N.F."/>
            <person name="Baker D."/>
            <person name="Gharbi K."/>
            <person name="Hall N."/>
            <person name="Watson M."/>
            <person name="Adriaenssens E.M."/>
            <person name="Foster-Nyarko E."/>
            <person name="Jarju S."/>
            <person name="Secka A."/>
            <person name="Antonio M."/>
            <person name="Oren A."/>
            <person name="Chaudhuri R.R."/>
            <person name="La Ragione R."/>
            <person name="Hildebrand F."/>
            <person name="Pallen M.J."/>
        </authorList>
    </citation>
    <scope>NUCLEOTIDE SEQUENCE</scope>
    <source>
        <strain evidence="1">ChiSjej3B21-11622</strain>
    </source>
</reference>
<gene>
    <name evidence="1" type="ORF">IAB26_07360</name>
</gene>
<proteinExistence type="predicted"/>
<organism evidence="1 2">
    <name type="scientific">Candidatus Limivivens merdigallinarum</name>
    <dbReference type="NCBI Taxonomy" id="2840859"/>
    <lineage>
        <taxon>Bacteria</taxon>
        <taxon>Bacillati</taxon>
        <taxon>Bacillota</taxon>
        <taxon>Clostridia</taxon>
        <taxon>Lachnospirales</taxon>
        <taxon>Lachnospiraceae</taxon>
        <taxon>Lachnospiraceae incertae sedis</taxon>
        <taxon>Candidatus Limivivens</taxon>
    </lineage>
</organism>
<accession>A0A9D1D193</accession>
<dbReference type="AlphaFoldDB" id="A0A9D1D193"/>
<evidence type="ECO:0000313" key="1">
    <source>
        <dbReference type="EMBL" id="HIQ96363.1"/>
    </source>
</evidence>
<evidence type="ECO:0000313" key="2">
    <source>
        <dbReference type="Proteomes" id="UP000886886"/>
    </source>
</evidence>
<comment type="caution">
    <text evidence="1">The sequence shown here is derived from an EMBL/GenBank/DDBJ whole genome shotgun (WGS) entry which is preliminary data.</text>
</comment>
<dbReference type="Proteomes" id="UP000886886">
    <property type="component" value="Unassembled WGS sequence"/>
</dbReference>